<dbReference type="Proteomes" id="UP001430953">
    <property type="component" value="Unassembled WGS sequence"/>
</dbReference>
<dbReference type="EMBL" id="JADYXP020000016">
    <property type="protein sequence ID" value="KAL0107484.1"/>
    <property type="molecule type" value="Genomic_DNA"/>
</dbReference>
<evidence type="ECO:0000313" key="2">
    <source>
        <dbReference type="EMBL" id="KAL0107484.1"/>
    </source>
</evidence>
<reference evidence="2 3" key="1">
    <citation type="submission" date="2023-03" db="EMBL/GenBank/DDBJ databases">
        <title>High recombination rates correlate with genetic variation in Cardiocondyla obscurior ants.</title>
        <authorList>
            <person name="Errbii M."/>
        </authorList>
    </citation>
    <scope>NUCLEOTIDE SEQUENCE [LARGE SCALE GENOMIC DNA]</scope>
    <source>
        <strain evidence="2">Alpha-2009</strain>
        <tissue evidence="2">Whole body</tissue>
    </source>
</reference>
<gene>
    <name evidence="2" type="ORF">PUN28_014658</name>
</gene>
<keyword evidence="3" id="KW-1185">Reference proteome</keyword>
<name>A0AAW2EUR2_9HYME</name>
<proteinExistence type="predicted"/>
<sequence length="67" mass="7726">MHIGARDRSKSGFNGGNLFRNTRTTLRRRSVGALHAKRATPVAYPRPRLQNPEKFLCDFWERLQNAS</sequence>
<feature type="region of interest" description="Disordered" evidence="1">
    <location>
        <begin position="1"/>
        <end position="24"/>
    </location>
</feature>
<feature type="compositionally biased region" description="Basic and acidic residues" evidence="1">
    <location>
        <begin position="1"/>
        <end position="10"/>
    </location>
</feature>
<accession>A0AAW2EUR2</accession>
<evidence type="ECO:0000256" key="1">
    <source>
        <dbReference type="SAM" id="MobiDB-lite"/>
    </source>
</evidence>
<comment type="caution">
    <text evidence="2">The sequence shown here is derived from an EMBL/GenBank/DDBJ whole genome shotgun (WGS) entry which is preliminary data.</text>
</comment>
<organism evidence="2 3">
    <name type="scientific">Cardiocondyla obscurior</name>
    <dbReference type="NCBI Taxonomy" id="286306"/>
    <lineage>
        <taxon>Eukaryota</taxon>
        <taxon>Metazoa</taxon>
        <taxon>Ecdysozoa</taxon>
        <taxon>Arthropoda</taxon>
        <taxon>Hexapoda</taxon>
        <taxon>Insecta</taxon>
        <taxon>Pterygota</taxon>
        <taxon>Neoptera</taxon>
        <taxon>Endopterygota</taxon>
        <taxon>Hymenoptera</taxon>
        <taxon>Apocrita</taxon>
        <taxon>Aculeata</taxon>
        <taxon>Formicoidea</taxon>
        <taxon>Formicidae</taxon>
        <taxon>Myrmicinae</taxon>
        <taxon>Cardiocondyla</taxon>
    </lineage>
</organism>
<dbReference type="AlphaFoldDB" id="A0AAW2EUR2"/>
<evidence type="ECO:0000313" key="3">
    <source>
        <dbReference type="Proteomes" id="UP001430953"/>
    </source>
</evidence>
<protein>
    <submittedName>
        <fullName evidence="2">Uncharacterized protein</fullName>
    </submittedName>
</protein>